<dbReference type="Proteomes" id="UP001595935">
    <property type="component" value="Unassembled WGS sequence"/>
</dbReference>
<dbReference type="EMBL" id="JBHSGV010000005">
    <property type="protein sequence ID" value="MFC4748633.1"/>
    <property type="molecule type" value="Genomic_DNA"/>
</dbReference>
<dbReference type="InterPro" id="IPR045851">
    <property type="entry name" value="AMP-bd_C_sf"/>
</dbReference>
<dbReference type="Gene3D" id="3.30.300.30">
    <property type="match status" value="1"/>
</dbReference>
<keyword evidence="2" id="KW-0436">Ligase</keyword>
<comment type="caution">
    <text evidence="2">The sequence shown here is derived from an EMBL/GenBank/DDBJ whole genome shotgun (WGS) entry which is preliminary data.</text>
</comment>
<evidence type="ECO:0000259" key="1">
    <source>
        <dbReference type="Pfam" id="PF00501"/>
    </source>
</evidence>
<evidence type="ECO:0000313" key="3">
    <source>
        <dbReference type="Proteomes" id="UP001595935"/>
    </source>
</evidence>
<dbReference type="Gene3D" id="3.40.50.12780">
    <property type="entry name" value="N-terminal domain of ligase-like"/>
    <property type="match status" value="1"/>
</dbReference>
<dbReference type="SUPFAM" id="SSF56801">
    <property type="entry name" value="Acetyl-CoA synthetase-like"/>
    <property type="match status" value="1"/>
</dbReference>
<protein>
    <submittedName>
        <fullName evidence="2">Phenylacetate--CoA ligase family protein</fullName>
    </submittedName>
</protein>
<feature type="domain" description="AMP-dependent synthetase/ligase" evidence="1">
    <location>
        <begin position="149"/>
        <end position="285"/>
    </location>
</feature>
<dbReference type="PANTHER" id="PTHR43845">
    <property type="entry name" value="BLR5969 PROTEIN"/>
    <property type="match status" value="1"/>
</dbReference>
<dbReference type="RefSeq" id="WP_213258606.1">
    <property type="nucleotide sequence ID" value="NZ_JAGYWA010000005.1"/>
</dbReference>
<organism evidence="2 3">
    <name type="scientific">Flavobacterium branchiicola</name>
    <dbReference type="NCBI Taxonomy" id="1114875"/>
    <lineage>
        <taxon>Bacteria</taxon>
        <taxon>Pseudomonadati</taxon>
        <taxon>Bacteroidota</taxon>
        <taxon>Flavobacteriia</taxon>
        <taxon>Flavobacteriales</taxon>
        <taxon>Flavobacteriaceae</taxon>
        <taxon>Flavobacterium</taxon>
    </lineage>
</organism>
<accession>A0ABV9PJ66</accession>
<dbReference type="InterPro" id="IPR000873">
    <property type="entry name" value="AMP-dep_synth/lig_dom"/>
</dbReference>
<evidence type="ECO:0000313" key="2">
    <source>
        <dbReference type="EMBL" id="MFC4748633.1"/>
    </source>
</evidence>
<dbReference type="InterPro" id="IPR042099">
    <property type="entry name" value="ANL_N_sf"/>
</dbReference>
<sequence length="431" mass="48698">MIPAIEKNSLEEIKVFQEQKLVELLHYISENSPFYKRLFAGRNIDISTIKTLEDLHYLPVTTKEDLQQYNDDFLCVPHHKIIDYASTSGTLGDPVTFGLTDSDLDRLAYNEAISFACAGIAEGDVVQLMTTIDRKFMAGLAYFLGLRKLKVGVIRVGAGIPEMQWDSILKYNPTHLITVPSFLLKLIEYAEIHGIDYNNSSIKGAICIGESLRDQDFSMNILSKKITDKWNIKLFSTYASTEMSTAFTECEHGKGGHHHPELIIVEVLDEDNMPVKNGEAGELTFTTLGIEAMPLLRFKTGDIVQLHNEPCSCGRTTLRVGPVIGRKKQMIKYKGTTLYPPAMNDVLSGFDNIENHIIEISTNDLGTDEIVIKIAVKNQTTEFLQEIKDHFRAKLRVTPKIEFASKETLNPLVFNPMSRKPIRFFDYRNII</sequence>
<proteinExistence type="predicted"/>
<gene>
    <name evidence="2" type="ORF">ACFO5S_14350</name>
</gene>
<dbReference type="PANTHER" id="PTHR43845:SF1">
    <property type="entry name" value="BLR5969 PROTEIN"/>
    <property type="match status" value="1"/>
</dbReference>
<reference evidence="3" key="1">
    <citation type="journal article" date="2019" name="Int. J. Syst. Evol. Microbiol.">
        <title>The Global Catalogue of Microorganisms (GCM) 10K type strain sequencing project: providing services to taxonomists for standard genome sequencing and annotation.</title>
        <authorList>
            <consortium name="The Broad Institute Genomics Platform"/>
            <consortium name="The Broad Institute Genome Sequencing Center for Infectious Disease"/>
            <person name="Wu L."/>
            <person name="Ma J."/>
        </authorList>
    </citation>
    <scope>NUCLEOTIDE SEQUENCE [LARGE SCALE GENOMIC DNA]</scope>
    <source>
        <strain evidence="3">WYCCWR 13023</strain>
    </source>
</reference>
<dbReference type="GO" id="GO:0016874">
    <property type="term" value="F:ligase activity"/>
    <property type="evidence" value="ECO:0007669"/>
    <property type="project" value="UniProtKB-KW"/>
</dbReference>
<keyword evidence="3" id="KW-1185">Reference proteome</keyword>
<dbReference type="Pfam" id="PF00501">
    <property type="entry name" value="AMP-binding"/>
    <property type="match status" value="1"/>
</dbReference>
<name>A0ABV9PJ66_9FLAO</name>